<dbReference type="PANTHER" id="PTHR12001:SF69">
    <property type="entry name" value="ALL TRANS-POLYPRENYL-DIPHOSPHATE SYNTHASE PDSS1"/>
    <property type="match status" value="1"/>
</dbReference>
<dbReference type="GO" id="GO:0046872">
    <property type="term" value="F:metal ion binding"/>
    <property type="evidence" value="ECO:0007669"/>
    <property type="project" value="UniProtKB-KW"/>
</dbReference>
<evidence type="ECO:0000313" key="8">
    <source>
        <dbReference type="Proteomes" id="UP000182057"/>
    </source>
</evidence>
<accession>A0A1D3UHB3</accession>
<evidence type="ECO:0000256" key="6">
    <source>
        <dbReference type="RuleBase" id="RU004466"/>
    </source>
</evidence>
<dbReference type="PANTHER" id="PTHR12001">
    <property type="entry name" value="GERANYLGERANYL PYROPHOSPHATE SYNTHASE"/>
    <property type="match status" value="1"/>
</dbReference>
<organism evidence="7 8">
    <name type="scientific">Tannerella forsythia</name>
    <name type="common">Bacteroides forsythus</name>
    <dbReference type="NCBI Taxonomy" id="28112"/>
    <lineage>
        <taxon>Bacteria</taxon>
        <taxon>Pseudomonadati</taxon>
        <taxon>Bacteroidota</taxon>
        <taxon>Bacteroidia</taxon>
        <taxon>Bacteroidales</taxon>
        <taxon>Tannerellaceae</taxon>
        <taxon>Tannerella</taxon>
    </lineage>
</organism>
<dbReference type="PROSITE" id="PS00723">
    <property type="entry name" value="POLYPRENYL_SYNTHASE_1"/>
    <property type="match status" value="1"/>
</dbReference>
<evidence type="ECO:0000256" key="4">
    <source>
        <dbReference type="ARBA" id="ARBA00022723"/>
    </source>
</evidence>
<dbReference type="Gene3D" id="1.10.600.10">
    <property type="entry name" value="Farnesyl Diphosphate Synthase"/>
    <property type="match status" value="1"/>
</dbReference>
<keyword evidence="5" id="KW-0460">Magnesium</keyword>
<evidence type="ECO:0000256" key="2">
    <source>
        <dbReference type="ARBA" id="ARBA00006706"/>
    </source>
</evidence>
<dbReference type="InterPro" id="IPR033749">
    <property type="entry name" value="Polyprenyl_synt_CS"/>
</dbReference>
<proteinExistence type="inferred from homology"/>
<dbReference type="GO" id="GO:0106350">
    <property type="term" value="F:all-trans-octaprenyl-diphosphate synthase activity"/>
    <property type="evidence" value="ECO:0007669"/>
    <property type="project" value="UniProtKB-EC"/>
</dbReference>
<dbReference type="SUPFAM" id="SSF48576">
    <property type="entry name" value="Terpenoid synthases"/>
    <property type="match status" value="1"/>
</dbReference>
<dbReference type="EC" id="2.5.1.90" evidence="7"/>
<gene>
    <name evidence="7" type="primary">ispB</name>
    <name evidence="7" type="ORF">TFUB20_00954</name>
</gene>
<dbReference type="GO" id="GO:0008299">
    <property type="term" value="P:isoprenoid biosynthetic process"/>
    <property type="evidence" value="ECO:0007669"/>
    <property type="project" value="InterPro"/>
</dbReference>
<evidence type="ECO:0000256" key="1">
    <source>
        <dbReference type="ARBA" id="ARBA00001946"/>
    </source>
</evidence>
<name>A0A1D3UHB3_TANFO</name>
<evidence type="ECO:0000313" key="7">
    <source>
        <dbReference type="EMBL" id="SCQ20202.1"/>
    </source>
</evidence>
<dbReference type="SFLD" id="SFLDS00005">
    <property type="entry name" value="Isoprenoid_Synthase_Type_I"/>
    <property type="match status" value="1"/>
</dbReference>
<sequence>MYEKTFSVGTFSYFCIRKAGFMIDKRDIEKPVAEEFGIFRERFTEALHSDVTTIRKAIETVYHSNGKHIRPLLVLLTARACGDVTPDSIHAAVFLELLHTASLLHDDVVDDTRQRRGLPSINALFDNRVAVLVGDFILSEALVRAAQTEQMQIVSIIASLSRQMAEGEIKQLENAKEQILKENDYLIAIEKKTSMLLSACTEIGAITAKATSEIQCRCREFGRLLGYCFQIRDDIFDYFDDPTVGKPSGNDIREGKVTLPLLYALESTDESTKVPYLDMLRKRDFSPENIATLIGFAKEHGGVEYAMSRMVYYKEKATNIICSLPHNEARDSLLLLADYVIERKK</sequence>
<comment type="cofactor">
    <cofactor evidence="1">
        <name>Mg(2+)</name>
        <dbReference type="ChEBI" id="CHEBI:18420"/>
    </cofactor>
</comment>
<dbReference type="InterPro" id="IPR000092">
    <property type="entry name" value="Polyprenyl_synt"/>
</dbReference>
<dbReference type="PROSITE" id="PS00444">
    <property type="entry name" value="POLYPRENYL_SYNTHASE_2"/>
    <property type="match status" value="1"/>
</dbReference>
<dbReference type="Pfam" id="PF00348">
    <property type="entry name" value="polyprenyl_synt"/>
    <property type="match status" value="1"/>
</dbReference>
<protein>
    <submittedName>
        <fullName evidence="7">Octaprenyl-diphosphate synthase</fullName>
        <ecNumber evidence="7">2.5.1.90</ecNumber>
    </submittedName>
</protein>
<dbReference type="InterPro" id="IPR008949">
    <property type="entry name" value="Isoprenoid_synthase_dom_sf"/>
</dbReference>
<keyword evidence="4" id="KW-0479">Metal-binding</keyword>
<dbReference type="AlphaFoldDB" id="A0A1D3UHB3"/>
<dbReference type="OMA" id="GKQMRPM"/>
<evidence type="ECO:0000256" key="3">
    <source>
        <dbReference type="ARBA" id="ARBA00022679"/>
    </source>
</evidence>
<comment type="similarity">
    <text evidence="2 6">Belongs to the FPP/GGPP synthase family.</text>
</comment>
<reference evidence="7 8" key="1">
    <citation type="submission" date="2016-09" db="EMBL/GenBank/DDBJ databases">
        <authorList>
            <person name="Capua I."/>
            <person name="De Benedictis P."/>
            <person name="Joannis T."/>
            <person name="Lombin L.H."/>
            <person name="Cattoli G."/>
        </authorList>
    </citation>
    <scope>NUCLEOTIDE SEQUENCE [LARGE SCALE GENOMIC DNA]</scope>
    <source>
        <strain evidence="7 8">UB20</strain>
    </source>
</reference>
<dbReference type="EMBL" id="FMMM01000033">
    <property type="protein sequence ID" value="SCQ20202.1"/>
    <property type="molecule type" value="Genomic_DNA"/>
</dbReference>
<keyword evidence="3 6" id="KW-0808">Transferase</keyword>
<evidence type="ECO:0000256" key="5">
    <source>
        <dbReference type="ARBA" id="ARBA00022842"/>
    </source>
</evidence>
<dbReference type="CDD" id="cd00685">
    <property type="entry name" value="Trans_IPPS_HT"/>
    <property type="match status" value="1"/>
</dbReference>
<dbReference type="Proteomes" id="UP000182057">
    <property type="component" value="Unassembled WGS sequence"/>
</dbReference>